<comment type="function">
    <text evidence="12">Catalyzes the reversible NADPH-dependent reductive amination of L-2-amino-6-oxopimelate, the acyclic form of L-tetrahydrodipicolinate, to generate the meso compound, D,L-2,6-diaminopimelate.</text>
</comment>
<protein>
    <recommendedName>
        <fullName evidence="5 12">Meso-diaminopimelate D-dehydrogenase</fullName>
        <shortName evidence="12">DAPDH</shortName>
        <shortName evidence="12">Meso-DAP dehydrogenase</shortName>
        <ecNumber evidence="4 12">1.4.1.16</ecNumber>
    </recommendedName>
</protein>
<comment type="similarity">
    <text evidence="2 12">Belongs to the diaminopimelate dehydrogenase family.</text>
</comment>
<dbReference type="EC" id="1.4.1.16" evidence="4 12"/>
<dbReference type="NCBIfam" id="TIGR01921">
    <property type="entry name" value="DAP-DH"/>
    <property type="match status" value="1"/>
</dbReference>
<dbReference type="SUPFAM" id="SSF51735">
    <property type="entry name" value="NAD(P)-binding Rossmann-fold domains"/>
    <property type="match status" value="1"/>
</dbReference>
<proteinExistence type="inferred from homology"/>
<sequence>MDKIKIGIVGYGNLGQGVEVGLKNHPDMELVGIFSRRDPKTLNTQTPAYLLQDILNFKDKIDVLILCGGSKTDIPKQGPSLIEHFNTVDAYDIHAEIPKYYNKMNLLAKENQKVAVISTGWDPGLFSMNRLMQEAILPDGKSYTFWGRGVSQGHSDAVRRVKGVKEAAQYTVPDEMMINKILAGEAVDYNQKDAHNREVYVVLEKDANPTEVEDEIKEMPNYFAGYQTGVSFISEEEFKAEHQKMPHGGRVIRQGKTSDDAVSIIDFSLSLESNPEFTAAVNIAYARAAYKLSQTKEYGAKTVLDIPPYYLSSKTREELMRDLL</sequence>
<dbReference type="GO" id="GO:0000166">
    <property type="term" value="F:nucleotide binding"/>
    <property type="evidence" value="ECO:0007669"/>
    <property type="project" value="UniProtKB-KW"/>
</dbReference>
<dbReference type="Proteomes" id="UP000824106">
    <property type="component" value="Unassembled WGS sequence"/>
</dbReference>
<feature type="binding site" evidence="13">
    <location>
        <position position="197"/>
    </location>
    <ligand>
        <name>substrate</name>
    </ligand>
</feature>
<comment type="catalytic activity">
    <reaction evidence="11 12">
        <text>meso-2,6-diaminopimelate + NADP(+) + H2O = (S)-2-amino-6-oxoheptanedioate + NH4(+) + NADPH + H(+)</text>
        <dbReference type="Rhea" id="RHEA:13561"/>
        <dbReference type="ChEBI" id="CHEBI:15377"/>
        <dbReference type="ChEBI" id="CHEBI:15378"/>
        <dbReference type="ChEBI" id="CHEBI:28938"/>
        <dbReference type="ChEBI" id="CHEBI:57783"/>
        <dbReference type="ChEBI" id="CHEBI:57791"/>
        <dbReference type="ChEBI" id="CHEBI:58349"/>
        <dbReference type="ChEBI" id="CHEBI:58556"/>
        <dbReference type="EC" id="1.4.1.16"/>
    </reaction>
</comment>
<evidence type="ECO:0000256" key="11">
    <source>
        <dbReference type="ARBA" id="ARBA00052023"/>
    </source>
</evidence>
<dbReference type="SUPFAM" id="SSF55347">
    <property type="entry name" value="Glyceraldehyde-3-phosphate dehydrogenase-like, C-terminal domain"/>
    <property type="match status" value="1"/>
</dbReference>
<evidence type="ECO:0000256" key="10">
    <source>
        <dbReference type="ARBA" id="ARBA00023154"/>
    </source>
</evidence>
<evidence type="ECO:0000256" key="13">
    <source>
        <dbReference type="PIRSR" id="PIRSR025648-1"/>
    </source>
</evidence>
<dbReference type="InterPro" id="IPR032094">
    <property type="entry name" value="Meso-DAP_DH_C"/>
</dbReference>
<evidence type="ECO:0000256" key="12">
    <source>
        <dbReference type="PIRNR" id="PIRNR025648"/>
    </source>
</evidence>
<dbReference type="InterPro" id="IPR010190">
    <property type="entry name" value="Diaminopimelate_DH_Ddh"/>
</dbReference>
<evidence type="ECO:0000256" key="7">
    <source>
        <dbReference type="ARBA" id="ARBA00022857"/>
    </source>
</evidence>
<keyword evidence="6 12" id="KW-0028">Amino-acid biosynthesis</keyword>
<keyword evidence="9 12" id="KW-0560">Oxidoreductase</keyword>
<dbReference type="Gene3D" id="3.40.50.720">
    <property type="entry name" value="NAD(P)-binding Rossmann-like Domain"/>
    <property type="match status" value="1"/>
</dbReference>
<dbReference type="EMBL" id="DXAZ01000053">
    <property type="protein sequence ID" value="HIZ70895.1"/>
    <property type="molecule type" value="Genomic_DNA"/>
</dbReference>
<comment type="pathway">
    <text evidence="1 12">Amino-acid biosynthesis; L-lysine biosynthesis via DAP pathway; DL-2,6-diaminopimelate from (S)-tetrahydrodipicolinate: step 1/1.</text>
</comment>
<feature type="domain" description="Meso-diaminopimelate D-dehydrogenase C-terminal" evidence="14">
    <location>
        <begin position="120"/>
        <end position="273"/>
    </location>
</feature>
<dbReference type="AlphaFoldDB" id="A0A9D2JX54"/>
<reference evidence="15" key="2">
    <citation type="submission" date="2021-04" db="EMBL/GenBank/DDBJ databases">
        <authorList>
            <person name="Gilroy R."/>
        </authorList>
    </citation>
    <scope>NUCLEOTIDE SEQUENCE</scope>
    <source>
        <strain evidence="15">CHK169-4300</strain>
    </source>
</reference>
<evidence type="ECO:0000256" key="4">
    <source>
        <dbReference type="ARBA" id="ARBA00012080"/>
    </source>
</evidence>
<evidence type="ECO:0000259" key="14">
    <source>
        <dbReference type="Pfam" id="PF16654"/>
    </source>
</evidence>
<feature type="binding site" evidence="13">
    <location>
        <position position="171"/>
    </location>
    <ligand>
        <name>substrate</name>
    </ligand>
</feature>
<evidence type="ECO:0000256" key="5">
    <source>
        <dbReference type="ARBA" id="ARBA00021654"/>
    </source>
</evidence>
<dbReference type="Pfam" id="PF16654">
    <property type="entry name" value="DAPDH_C"/>
    <property type="match status" value="1"/>
</dbReference>
<dbReference type="Gene3D" id="3.30.360.10">
    <property type="entry name" value="Dihydrodipicolinate Reductase, domain 2"/>
    <property type="match status" value="1"/>
</dbReference>
<dbReference type="GO" id="GO:0019877">
    <property type="term" value="P:diaminopimelate biosynthetic process"/>
    <property type="evidence" value="ECO:0007669"/>
    <property type="project" value="UniProtKB-UniRule"/>
</dbReference>
<dbReference type="InterPro" id="IPR036291">
    <property type="entry name" value="NAD(P)-bd_dom_sf"/>
</dbReference>
<feature type="binding site" evidence="13">
    <location>
        <begin position="119"/>
        <end position="123"/>
    </location>
    <ligand>
        <name>NADP(+)</name>
        <dbReference type="ChEBI" id="CHEBI:58349"/>
    </ligand>
</feature>
<evidence type="ECO:0000256" key="6">
    <source>
        <dbReference type="ARBA" id="ARBA00022605"/>
    </source>
</evidence>
<comment type="subunit">
    <text evidence="3 12">Homodimer.</text>
</comment>
<evidence type="ECO:0000256" key="1">
    <source>
        <dbReference type="ARBA" id="ARBA00004896"/>
    </source>
</evidence>
<feature type="binding site" evidence="13">
    <location>
        <begin position="11"/>
        <end position="14"/>
    </location>
    <ligand>
        <name>NADP(+)</name>
        <dbReference type="ChEBI" id="CHEBI:58349"/>
    </ligand>
</feature>
<dbReference type="PIRSF" id="PIRSF025648">
    <property type="entry name" value="DDH"/>
    <property type="match status" value="1"/>
</dbReference>
<gene>
    <name evidence="15" type="ORF">H9808_03930</name>
</gene>
<feature type="binding site" evidence="13">
    <location>
        <begin position="35"/>
        <end position="37"/>
    </location>
    <ligand>
        <name>NADP(+)</name>
        <dbReference type="ChEBI" id="CHEBI:58349"/>
    </ligand>
</feature>
<dbReference type="CDD" id="cd02270">
    <property type="entry name" value="meso-DAPDH_N"/>
    <property type="match status" value="1"/>
</dbReference>
<feature type="binding site" evidence="13">
    <location>
        <begin position="67"/>
        <end position="70"/>
    </location>
    <ligand>
        <name>NADP(+)</name>
        <dbReference type="ChEBI" id="CHEBI:58349"/>
    </ligand>
</feature>
<feature type="binding site" evidence="13">
    <location>
        <position position="274"/>
    </location>
    <ligand>
        <name>substrate</name>
    </ligand>
</feature>
<evidence type="ECO:0000256" key="9">
    <source>
        <dbReference type="ARBA" id="ARBA00023002"/>
    </source>
</evidence>
<name>A0A9D2JX54_9LACT</name>
<reference evidence="15" key="1">
    <citation type="journal article" date="2021" name="PeerJ">
        <title>Extensive microbial diversity within the chicken gut microbiome revealed by metagenomics and culture.</title>
        <authorList>
            <person name="Gilroy R."/>
            <person name="Ravi A."/>
            <person name="Getino M."/>
            <person name="Pursley I."/>
            <person name="Horton D.L."/>
            <person name="Alikhan N.F."/>
            <person name="Baker D."/>
            <person name="Gharbi K."/>
            <person name="Hall N."/>
            <person name="Watson M."/>
            <person name="Adriaenssens E.M."/>
            <person name="Foster-Nyarko E."/>
            <person name="Jarju S."/>
            <person name="Secka A."/>
            <person name="Antonio M."/>
            <person name="Oren A."/>
            <person name="Chaudhuri R.R."/>
            <person name="La Ragione R."/>
            <person name="Hildebrand F."/>
            <person name="Pallen M.J."/>
        </authorList>
    </citation>
    <scope>NUCLEOTIDE SEQUENCE</scope>
    <source>
        <strain evidence="15">CHK169-4300</strain>
    </source>
</reference>
<accession>A0A9D2JX54</accession>
<evidence type="ECO:0000256" key="2">
    <source>
        <dbReference type="ARBA" id="ARBA00007442"/>
    </source>
</evidence>
<evidence type="ECO:0000256" key="8">
    <source>
        <dbReference type="ARBA" id="ARBA00022915"/>
    </source>
</evidence>
<feature type="binding site" evidence="13">
    <location>
        <position position="247"/>
    </location>
    <ligand>
        <name>substrate</name>
    </ligand>
</feature>
<evidence type="ECO:0000313" key="15">
    <source>
        <dbReference type="EMBL" id="HIZ70895.1"/>
    </source>
</evidence>
<dbReference type="GO" id="GO:0009089">
    <property type="term" value="P:lysine biosynthetic process via diaminopimelate"/>
    <property type="evidence" value="ECO:0007669"/>
    <property type="project" value="UniProtKB-UniRule"/>
</dbReference>
<keyword evidence="7 12" id="KW-0521">NADP</keyword>
<evidence type="ECO:0000256" key="3">
    <source>
        <dbReference type="ARBA" id="ARBA00011738"/>
    </source>
</evidence>
<organism evidence="15 16">
    <name type="scientific">Candidatus Atopostipes pullistercoris</name>
    <dbReference type="NCBI Taxonomy" id="2838467"/>
    <lineage>
        <taxon>Bacteria</taxon>
        <taxon>Bacillati</taxon>
        <taxon>Bacillota</taxon>
        <taxon>Bacilli</taxon>
        <taxon>Lactobacillales</taxon>
        <taxon>Carnobacteriaceae</taxon>
        <taxon>Atopostipes</taxon>
    </lineage>
</organism>
<keyword evidence="10 12" id="KW-0457">Lysine biosynthesis</keyword>
<keyword evidence="8 12" id="KW-0220">Diaminopimelate biosynthesis</keyword>
<dbReference type="GO" id="GO:0047850">
    <property type="term" value="F:diaminopimelate dehydrogenase activity"/>
    <property type="evidence" value="ECO:0007669"/>
    <property type="project" value="UniProtKB-UniRule"/>
</dbReference>
<keyword evidence="13" id="KW-0547">Nucleotide-binding</keyword>
<comment type="caution">
    <text evidence="15">The sequence shown here is derived from an EMBL/GenBank/DDBJ whole genome shotgun (WGS) entry which is preliminary data.</text>
</comment>
<feature type="binding site" evidence="13">
    <location>
        <position position="146"/>
    </location>
    <ligand>
        <name>substrate</name>
    </ligand>
</feature>
<evidence type="ECO:0000313" key="16">
    <source>
        <dbReference type="Proteomes" id="UP000824106"/>
    </source>
</evidence>